<protein>
    <recommendedName>
        <fullName evidence="3">Secreted protein</fullName>
    </recommendedName>
</protein>
<proteinExistence type="predicted"/>
<accession>A0A0A9DPJ3</accession>
<organism evidence="2">
    <name type="scientific">Arundo donax</name>
    <name type="common">Giant reed</name>
    <name type="synonym">Donax arundinaceus</name>
    <dbReference type="NCBI Taxonomy" id="35708"/>
    <lineage>
        <taxon>Eukaryota</taxon>
        <taxon>Viridiplantae</taxon>
        <taxon>Streptophyta</taxon>
        <taxon>Embryophyta</taxon>
        <taxon>Tracheophyta</taxon>
        <taxon>Spermatophyta</taxon>
        <taxon>Magnoliopsida</taxon>
        <taxon>Liliopsida</taxon>
        <taxon>Poales</taxon>
        <taxon>Poaceae</taxon>
        <taxon>PACMAD clade</taxon>
        <taxon>Arundinoideae</taxon>
        <taxon>Arundineae</taxon>
        <taxon>Arundo</taxon>
    </lineage>
</organism>
<keyword evidence="1" id="KW-0732">Signal</keyword>
<dbReference type="PROSITE" id="PS51257">
    <property type="entry name" value="PROKAR_LIPOPROTEIN"/>
    <property type="match status" value="1"/>
</dbReference>
<name>A0A0A9DPJ3_ARUDO</name>
<reference evidence="2" key="1">
    <citation type="submission" date="2014-09" db="EMBL/GenBank/DDBJ databases">
        <authorList>
            <person name="Magalhaes I.L.F."/>
            <person name="Oliveira U."/>
            <person name="Santos F.R."/>
            <person name="Vidigal T.H.D.A."/>
            <person name="Brescovit A.D."/>
            <person name="Santos A.J."/>
        </authorList>
    </citation>
    <scope>NUCLEOTIDE SEQUENCE</scope>
    <source>
        <tissue evidence="2">Shoot tissue taken approximately 20 cm above the soil surface</tissue>
    </source>
</reference>
<dbReference type="EMBL" id="GBRH01207386">
    <property type="protein sequence ID" value="JAD90509.1"/>
    <property type="molecule type" value="Transcribed_RNA"/>
</dbReference>
<feature type="chain" id="PRO_5002046565" description="Secreted protein" evidence="1">
    <location>
        <begin position="26"/>
        <end position="75"/>
    </location>
</feature>
<feature type="signal peptide" evidence="1">
    <location>
        <begin position="1"/>
        <end position="25"/>
    </location>
</feature>
<evidence type="ECO:0000256" key="1">
    <source>
        <dbReference type="SAM" id="SignalP"/>
    </source>
</evidence>
<evidence type="ECO:0000313" key="2">
    <source>
        <dbReference type="EMBL" id="JAD90509.1"/>
    </source>
</evidence>
<sequence>MLLVTPRSVVILCLAVVGYAPCCSSLMSMLSCQCSGTPHGHSPTSAVGSLNQTLSRSNQHCQHCSALSTLRTRRS</sequence>
<reference evidence="2" key="2">
    <citation type="journal article" date="2015" name="Data Brief">
        <title>Shoot transcriptome of the giant reed, Arundo donax.</title>
        <authorList>
            <person name="Barrero R.A."/>
            <person name="Guerrero F.D."/>
            <person name="Moolhuijzen P."/>
            <person name="Goolsby J.A."/>
            <person name="Tidwell J."/>
            <person name="Bellgard S.E."/>
            <person name="Bellgard M.I."/>
        </authorList>
    </citation>
    <scope>NUCLEOTIDE SEQUENCE</scope>
    <source>
        <tissue evidence="2">Shoot tissue taken approximately 20 cm above the soil surface</tissue>
    </source>
</reference>
<dbReference type="AlphaFoldDB" id="A0A0A9DPJ3"/>
<evidence type="ECO:0008006" key="3">
    <source>
        <dbReference type="Google" id="ProtNLM"/>
    </source>
</evidence>